<feature type="signal peptide" evidence="1">
    <location>
        <begin position="1"/>
        <end position="19"/>
    </location>
</feature>
<dbReference type="InterPro" id="IPR005180">
    <property type="entry name" value="DUF302"/>
</dbReference>
<gene>
    <name evidence="3" type="ORF">DFR40_0090</name>
</gene>
<dbReference type="CDD" id="cd14797">
    <property type="entry name" value="DUF302"/>
    <property type="match status" value="1"/>
</dbReference>
<dbReference type="OrthoDB" id="7363179at2"/>
<dbReference type="RefSeq" id="WP_121456525.1">
    <property type="nucleotide sequence ID" value="NZ_RBXP01000001.1"/>
</dbReference>
<feature type="chain" id="PRO_5019848847" evidence="1">
    <location>
        <begin position="20"/>
        <end position="146"/>
    </location>
</feature>
<evidence type="ECO:0000259" key="2">
    <source>
        <dbReference type="Pfam" id="PF03625"/>
    </source>
</evidence>
<protein>
    <submittedName>
        <fullName evidence="3">Uncharacterized protein DUF302</fullName>
    </submittedName>
</protein>
<evidence type="ECO:0000313" key="4">
    <source>
        <dbReference type="Proteomes" id="UP000270626"/>
    </source>
</evidence>
<keyword evidence="4" id="KW-1185">Reference proteome</keyword>
<sequence length="146" mass="15938">MRLPFLTALLIACSLPLQAADWRSARPTADNFADARDAVVTAIENRGLVINYTGRIGEMLERTAGDLGATRRVYRHAEVVEFCSASLSRQMVEADPQDIVNCPFTIAVYTLAEAPGGTWIAYRKPGGKSADALEKLLRDIVDEAAR</sequence>
<reference evidence="3 4" key="1">
    <citation type="submission" date="2018-10" db="EMBL/GenBank/DDBJ databases">
        <title>Genomic Encyclopedia of Type Strains, Phase IV (KMG-IV): sequencing the most valuable type-strain genomes for metagenomic binning, comparative biology and taxonomic classification.</title>
        <authorList>
            <person name="Goeker M."/>
        </authorList>
    </citation>
    <scope>NUCLEOTIDE SEQUENCE [LARGE SCALE GENOMIC DNA]</scope>
    <source>
        <strain evidence="3 4">DSM 23841</strain>
    </source>
</reference>
<dbReference type="AlphaFoldDB" id="A0A495WMJ2"/>
<organism evidence="3 4">
    <name type="scientific">Azonexus fungiphilus</name>
    <dbReference type="NCBI Taxonomy" id="146940"/>
    <lineage>
        <taxon>Bacteria</taxon>
        <taxon>Pseudomonadati</taxon>
        <taxon>Pseudomonadota</taxon>
        <taxon>Betaproteobacteria</taxon>
        <taxon>Rhodocyclales</taxon>
        <taxon>Azonexaceae</taxon>
        <taxon>Azonexus</taxon>
    </lineage>
</organism>
<dbReference type="Pfam" id="PF03625">
    <property type="entry name" value="DUF302"/>
    <property type="match status" value="1"/>
</dbReference>
<dbReference type="InterPro" id="IPR035923">
    <property type="entry name" value="TT1751-like_sf"/>
</dbReference>
<dbReference type="Proteomes" id="UP000270626">
    <property type="component" value="Unassembled WGS sequence"/>
</dbReference>
<dbReference type="EMBL" id="RBXP01000001">
    <property type="protein sequence ID" value="RKT63041.1"/>
    <property type="molecule type" value="Genomic_DNA"/>
</dbReference>
<accession>A0A495WMJ2</accession>
<keyword evidence="1" id="KW-0732">Signal</keyword>
<dbReference type="Gene3D" id="3.30.310.70">
    <property type="entry name" value="TT1751-like domain"/>
    <property type="match status" value="1"/>
</dbReference>
<name>A0A495WMJ2_9RHOO</name>
<evidence type="ECO:0000313" key="3">
    <source>
        <dbReference type="EMBL" id="RKT63041.1"/>
    </source>
</evidence>
<feature type="domain" description="DUF302" evidence="2">
    <location>
        <begin position="74"/>
        <end position="125"/>
    </location>
</feature>
<proteinExistence type="predicted"/>
<evidence type="ECO:0000256" key="1">
    <source>
        <dbReference type="SAM" id="SignalP"/>
    </source>
</evidence>
<dbReference type="SUPFAM" id="SSF103247">
    <property type="entry name" value="TT1751-like"/>
    <property type="match status" value="1"/>
</dbReference>
<comment type="caution">
    <text evidence="3">The sequence shown here is derived from an EMBL/GenBank/DDBJ whole genome shotgun (WGS) entry which is preliminary data.</text>
</comment>